<dbReference type="SUPFAM" id="SSF53474">
    <property type="entry name" value="alpha/beta-Hydrolases"/>
    <property type="match status" value="1"/>
</dbReference>
<dbReference type="Proteomes" id="UP000199501">
    <property type="component" value="Unassembled WGS sequence"/>
</dbReference>
<gene>
    <name evidence="2" type="ORF">SAMN05216174_1011070</name>
</gene>
<name>A0A1G6KS04_9PSEU</name>
<dbReference type="InterPro" id="IPR029058">
    <property type="entry name" value="AB_hydrolase_fold"/>
</dbReference>
<dbReference type="InterPro" id="IPR000801">
    <property type="entry name" value="Esterase-like"/>
</dbReference>
<protein>
    <submittedName>
        <fullName evidence="2">S-formylglutathione hydrolase FrmB</fullName>
    </submittedName>
</protein>
<keyword evidence="1" id="KW-0732">Signal</keyword>
<dbReference type="GO" id="GO:0016787">
    <property type="term" value="F:hydrolase activity"/>
    <property type="evidence" value="ECO:0007669"/>
    <property type="project" value="UniProtKB-KW"/>
</dbReference>
<dbReference type="GO" id="GO:0016747">
    <property type="term" value="F:acyltransferase activity, transferring groups other than amino-acyl groups"/>
    <property type="evidence" value="ECO:0007669"/>
    <property type="project" value="TreeGrafter"/>
</dbReference>
<feature type="signal peptide" evidence="1">
    <location>
        <begin position="1"/>
        <end position="28"/>
    </location>
</feature>
<evidence type="ECO:0000313" key="3">
    <source>
        <dbReference type="Proteomes" id="UP000199501"/>
    </source>
</evidence>
<proteinExistence type="predicted"/>
<dbReference type="RefSeq" id="WP_091448584.1">
    <property type="nucleotide sequence ID" value="NZ_FMZZ01000001.1"/>
</dbReference>
<dbReference type="InterPro" id="IPR050583">
    <property type="entry name" value="Mycobacterial_A85_antigen"/>
</dbReference>
<sequence length="354" mass="37925">MKRLHRIRWALLGGLVVALTAVVPAAHADTAPPPLADGFGLQVVRQPVWADSQRTFAFSVRTAEVPEFTVLPGQVSGEHVILVTLPEGYDGVTRYPVHYTLHGGGDIPNSLRQKEIVERATAGVPVITVTPNGGGRSWYSNWVNPGGLGKQNWENFHLDQVIPFIDANLRTIPAKEGRAISGHSMGGFGAFHYAEHRPDLFGYVGSFSGGLDLLNQKLRAAVVGTTQLASYGTPTVDPAAIFGPPVWPLDGVWNAQSPAQHVAPLRGMGVAIYTGDGTNPAADRVLAEVEVGAVETAIVTSRFLTSAGIAHEFVNYRGGEQWAPGCLGEHNNQACLQADMDHFVSLIMARLQHP</sequence>
<keyword evidence="3" id="KW-1185">Reference proteome</keyword>
<evidence type="ECO:0000256" key="1">
    <source>
        <dbReference type="SAM" id="SignalP"/>
    </source>
</evidence>
<dbReference type="Pfam" id="PF00756">
    <property type="entry name" value="Esterase"/>
    <property type="match status" value="1"/>
</dbReference>
<feature type="chain" id="PRO_5011672107" evidence="1">
    <location>
        <begin position="29"/>
        <end position="354"/>
    </location>
</feature>
<dbReference type="OrthoDB" id="4527292at2"/>
<dbReference type="PANTHER" id="PTHR48098">
    <property type="entry name" value="ENTEROCHELIN ESTERASE-RELATED"/>
    <property type="match status" value="1"/>
</dbReference>
<keyword evidence="2" id="KW-0378">Hydrolase</keyword>
<dbReference type="STRING" id="1271860.SAMN05216174_1011070"/>
<dbReference type="Gene3D" id="3.40.50.1820">
    <property type="entry name" value="alpha/beta hydrolase"/>
    <property type="match status" value="1"/>
</dbReference>
<dbReference type="EMBL" id="FMZZ01000001">
    <property type="protein sequence ID" value="SDC33859.1"/>
    <property type="molecule type" value="Genomic_DNA"/>
</dbReference>
<accession>A0A1G6KS04</accession>
<organism evidence="2 3">
    <name type="scientific">Actinokineospora iranica</name>
    <dbReference type="NCBI Taxonomy" id="1271860"/>
    <lineage>
        <taxon>Bacteria</taxon>
        <taxon>Bacillati</taxon>
        <taxon>Actinomycetota</taxon>
        <taxon>Actinomycetes</taxon>
        <taxon>Pseudonocardiales</taxon>
        <taxon>Pseudonocardiaceae</taxon>
        <taxon>Actinokineospora</taxon>
    </lineage>
</organism>
<dbReference type="AlphaFoldDB" id="A0A1G6KS04"/>
<evidence type="ECO:0000313" key="2">
    <source>
        <dbReference type="EMBL" id="SDC33859.1"/>
    </source>
</evidence>
<reference evidence="3" key="1">
    <citation type="submission" date="2016-10" db="EMBL/GenBank/DDBJ databases">
        <authorList>
            <person name="Varghese N."/>
            <person name="Submissions S."/>
        </authorList>
    </citation>
    <scope>NUCLEOTIDE SEQUENCE [LARGE SCALE GENOMIC DNA]</scope>
    <source>
        <strain evidence="3">IBRC-M 10403</strain>
    </source>
</reference>
<dbReference type="PANTHER" id="PTHR48098:SF1">
    <property type="entry name" value="DIACYLGLYCEROL ACYLTRANSFERASE_MYCOLYLTRANSFERASE AG85A"/>
    <property type="match status" value="1"/>
</dbReference>